<dbReference type="InterPro" id="IPR050378">
    <property type="entry name" value="Metallo-dep_Hydrolases_sf"/>
</dbReference>
<dbReference type="EMBL" id="CP053085">
    <property type="protein sequence ID" value="QJR35756.1"/>
    <property type="molecule type" value="Genomic_DNA"/>
</dbReference>
<dbReference type="PANTHER" id="PTHR11647:SF1">
    <property type="entry name" value="COLLAPSIN RESPONSE MEDIATOR PROTEIN"/>
    <property type="match status" value="1"/>
</dbReference>
<reference evidence="2 3" key="1">
    <citation type="submission" date="2020-05" db="EMBL/GenBank/DDBJ databases">
        <title>Complete genome sequence of Gemmatimonas greenlandica TET16.</title>
        <authorList>
            <person name="Zeng Y."/>
        </authorList>
    </citation>
    <scope>NUCLEOTIDE SEQUENCE [LARGE SCALE GENOMIC DNA]</scope>
    <source>
        <strain evidence="2 3">TET16</strain>
    </source>
</reference>
<dbReference type="Gene3D" id="3.20.20.140">
    <property type="entry name" value="Metal-dependent hydrolases"/>
    <property type="match status" value="1"/>
</dbReference>
<dbReference type="RefSeq" id="WP_171225186.1">
    <property type="nucleotide sequence ID" value="NZ_CP053085.1"/>
</dbReference>
<dbReference type="InterPro" id="IPR023100">
    <property type="entry name" value="D-aminoacylase_insert_dom_sf"/>
</dbReference>
<dbReference type="InterPro" id="IPR013108">
    <property type="entry name" value="Amidohydro_3"/>
</dbReference>
<name>A0A6M4IQS6_9BACT</name>
<dbReference type="InterPro" id="IPR011059">
    <property type="entry name" value="Metal-dep_hydrolase_composite"/>
</dbReference>
<gene>
    <name evidence="2" type="ORF">HKW67_09640</name>
</gene>
<dbReference type="SUPFAM" id="SSF51338">
    <property type="entry name" value="Composite domain of metallo-dependent hydrolases"/>
    <property type="match status" value="1"/>
</dbReference>
<evidence type="ECO:0000313" key="2">
    <source>
        <dbReference type="EMBL" id="QJR35756.1"/>
    </source>
</evidence>
<dbReference type="PANTHER" id="PTHR11647">
    <property type="entry name" value="HYDRANTOINASE/DIHYDROPYRIMIDINASE FAMILY MEMBER"/>
    <property type="match status" value="1"/>
</dbReference>
<dbReference type="GO" id="GO:0016811">
    <property type="term" value="F:hydrolase activity, acting on carbon-nitrogen (but not peptide) bonds, in linear amides"/>
    <property type="evidence" value="ECO:0007669"/>
    <property type="project" value="InterPro"/>
</dbReference>
<dbReference type="CDD" id="cd01297">
    <property type="entry name" value="D-aminoacylase"/>
    <property type="match status" value="1"/>
</dbReference>
<sequence>MSTACGPAAPTYDLLLAGGTVVDGTGAPRRVADVAIRGDRIVDIGASLPRRGVARVIDVSGQIVSPGFWDNHAHLVTLADHALAENFVRQGITTVLAPLHSQDQPFPMDQYRAQVKMAPNVGLFAGHTWIRKRVMGLADRAPTAAELTWMRALVDSAMTQGALGLSTGLEYVPATYANVDEVAALAEVASHYGGIYVTHLRDEGPAVMDALHETLEVGRRARIPVQVNHLKVTGAAQWGWSTRMLSLLDSARNAGMEVAVDVYPYTAYSTYSDLMFPPWALADGAPAFAERVADPATRARLVQEMRVRFPQQAGAEPSSIQFREVSFDASLAGKTLADYLVAAGQPVTLDAAVEALIALQLRGGFIGIFHGMDDADVARFLTHPGTMLETDGDLVTFGRGFPHPRSYGSFPRVLGTNVRERKQLTLEAAVQRMTSLPAQWLGIRDRGTLAVGQRADITVFNAGQIADRATYTAPHHWPDGIQLVAVNGTVVFENGRMTGALPGTFLARVRAAR</sequence>
<dbReference type="Pfam" id="PF07969">
    <property type="entry name" value="Amidohydro_3"/>
    <property type="match status" value="1"/>
</dbReference>
<dbReference type="AlphaFoldDB" id="A0A6M4IQS6"/>
<dbReference type="KEGG" id="ggr:HKW67_09640"/>
<keyword evidence="3" id="KW-1185">Reference proteome</keyword>
<accession>A0A6M4IQS6</accession>
<proteinExistence type="predicted"/>
<evidence type="ECO:0000313" key="3">
    <source>
        <dbReference type="Proteomes" id="UP000500938"/>
    </source>
</evidence>
<dbReference type="Gene3D" id="3.30.1490.130">
    <property type="entry name" value="D-aminoacylase. Domain 3"/>
    <property type="match status" value="1"/>
</dbReference>
<protein>
    <submittedName>
        <fullName evidence="2">D-aminoacylase</fullName>
    </submittedName>
</protein>
<organism evidence="2 3">
    <name type="scientific">Gemmatimonas groenlandica</name>
    <dbReference type="NCBI Taxonomy" id="2732249"/>
    <lineage>
        <taxon>Bacteria</taxon>
        <taxon>Pseudomonadati</taxon>
        <taxon>Gemmatimonadota</taxon>
        <taxon>Gemmatimonadia</taxon>
        <taxon>Gemmatimonadales</taxon>
        <taxon>Gemmatimonadaceae</taxon>
        <taxon>Gemmatimonas</taxon>
    </lineage>
</organism>
<dbReference type="InterPro" id="IPR032466">
    <property type="entry name" value="Metal_Hydrolase"/>
</dbReference>
<feature type="domain" description="Amidohydrolase 3" evidence="1">
    <location>
        <begin position="55"/>
        <end position="492"/>
    </location>
</feature>
<dbReference type="SUPFAM" id="SSF51556">
    <property type="entry name" value="Metallo-dependent hydrolases"/>
    <property type="match status" value="1"/>
</dbReference>
<dbReference type="Proteomes" id="UP000500938">
    <property type="component" value="Chromosome"/>
</dbReference>
<dbReference type="Gene3D" id="2.30.40.10">
    <property type="entry name" value="Urease, subunit C, domain 1"/>
    <property type="match status" value="1"/>
</dbReference>
<evidence type="ECO:0000259" key="1">
    <source>
        <dbReference type="Pfam" id="PF07969"/>
    </source>
</evidence>